<protein>
    <submittedName>
        <fullName evidence="1">Uncharacterized protein</fullName>
    </submittedName>
</protein>
<organism evidence="1 2">
    <name type="scientific">Candidatus Methylacidithermus pantelleriae</name>
    <dbReference type="NCBI Taxonomy" id="2744239"/>
    <lineage>
        <taxon>Bacteria</taxon>
        <taxon>Pseudomonadati</taxon>
        <taxon>Verrucomicrobiota</taxon>
        <taxon>Methylacidiphilae</taxon>
        <taxon>Methylacidiphilales</taxon>
        <taxon>Methylacidiphilaceae</taxon>
        <taxon>Candidatus Methylacidithermus</taxon>
    </lineage>
</organism>
<comment type="caution">
    <text evidence="1">The sequence shown here is derived from an EMBL/GenBank/DDBJ whole genome shotgun (WGS) entry which is preliminary data.</text>
</comment>
<accession>A0A8J2BGX3</accession>
<gene>
    <name evidence="1" type="ORF">MPNT_10006</name>
</gene>
<evidence type="ECO:0000313" key="1">
    <source>
        <dbReference type="EMBL" id="CAF0688785.1"/>
    </source>
</evidence>
<proteinExistence type="predicted"/>
<evidence type="ECO:0000313" key="2">
    <source>
        <dbReference type="Proteomes" id="UP000663859"/>
    </source>
</evidence>
<keyword evidence="2" id="KW-1185">Reference proteome</keyword>
<dbReference type="AlphaFoldDB" id="A0A8J2BGX3"/>
<name>A0A8J2BGX3_9BACT</name>
<sequence>MEVGVTRRQAYYGNGGARELFGGRVNLRERCPQAFWLG</sequence>
<reference evidence="1" key="1">
    <citation type="submission" date="2021-02" db="EMBL/GenBank/DDBJ databases">
        <authorList>
            <person name="Cremers G."/>
            <person name="Picone N."/>
        </authorList>
    </citation>
    <scope>NUCLEOTIDE SEQUENCE</scope>
    <source>
        <strain evidence="1">PQ17</strain>
    </source>
</reference>
<dbReference type="Proteomes" id="UP000663859">
    <property type="component" value="Unassembled WGS sequence"/>
</dbReference>
<dbReference type="EMBL" id="CAJNOB010000001">
    <property type="protein sequence ID" value="CAF0688785.1"/>
    <property type="molecule type" value="Genomic_DNA"/>
</dbReference>